<proteinExistence type="predicted"/>
<dbReference type="PANTHER" id="PTHR46908">
    <property type="entry name" value="CUBILIN-LIKE PROTEIN"/>
    <property type="match status" value="1"/>
</dbReference>
<comment type="caution">
    <text evidence="2">Lacks conserved residue(s) required for the propagation of feature annotation.</text>
</comment>
<evidence type="ECO:0000313" key="6">
    <source>
        <dbReference type="EMBL" id="CAH1105856.1"/>
    </source>
</evidence>
<keyword evidence="3" id="KW-0812">Transmembrane</keyword>
<dbReference type="Gene3D" id="2.60.120.290">
    <property type="entry name" value="Spermadhesin, CUB domain"/>
    <property type="match status" value="1"/>
</dbReference>
<dbReference type="OrthoDB" id="6431754at2759"/>
<keyword evidence="7" id="KW-1185">Reference proteome</keyword>
<accession>A0A9P0CQ49</accession>
<dbReference type="EMBL" id="OV651814">
    <property type="protein sequence ID" value="CAH1105856.1"/>
    <property type="molecule type" value="Genomic_DNA"/>
</dbReference>
<dbReference type="SMART" id="SM00042">
    <property type="entry name" value="CUB"/>
    <property type="match status" value="1"/>
</dbReference>
<feature type="transmembrane region" description="Helical" evidence="3">
    <location>
        <begin position="344"/>
        <end position="366"/>
    </location>
</feature>
<evidence type="ECO:0000256" key="4">
    <source>
        <dbReference type="SAM" id="SignalP"/>
    </source>
</evidence>
<feature type="signal peptide" evidence="4">
    <location>
        <begin position="1"/>
        <end position="19"/>
    </location>
</feature>
<dbReference type="AlphaFoldDB" id="A0A9P0CQ49"/>
<feature type="chain" id="PRO_5040371383" description="CUB domain-containing protein" evidence="4">
    <location>
        <begin position="20"/>
        <end position="395"/>
    </location>
</feature>
<evidence type="ECO:0000256" key="1">
    <source>
        <dbReference type="ARBA" id="ARBA00023157"/>
    </source>
</evidence>
<name>A0A9P0CQ49_9CUCU</name>
<reference evidence="6" key="1">
    <citation type="submission" date="2022-01" db="EMBL/GenBank/DDBJ databases">
        <authorList>
            <person name="King R."/>
        </authorList>
    </citation>
    <scope>NUCLEOTIDE SEQUENCE</scope>
</reference>
<sequence>MLVFLWILTLSYLWTTVTGYEEIVEAQGCHACRLLLTCRHLTSIIAILKVDFHPDHSSHIFEANIGFSNFSENGLIETIVSPPPFPPVHPRDVLNQRCSGLNHCSFIFSEDCPGSEFFGSGNISIQYACITEDRIHKYCNSVIHLAELHTKGLSEGYIRNPGYPRFYSGQTECKWKIIGQTNQRIRLTILDISLVVDRPGCSDILEIKDTGQVIYSTCYQDHPPSEVISGTESIEIVLSSSHKINPRRGVLIHYRAVGCPEINIPNDAYLVYRNNSLMIFSCCLGYQFPDTGTRIKSVGCHGAFWNSSLPNLHCQKSTTPNWNQTDVIKIFQSKINTGMDSDSILAPSLILVALFLVNAAVVFFIFKARKRQELIDVKDEELGSLSLSPVEIVET</sequence>
<dbReference type="PROSITE" id="PS01180">
    <property type="entry name" value="CUB"/>
    <property type="match status" value="1"/>
</dbReference>
<dbReference type="Proteomes" id="UP001153636">
    <property type="component" value="Chromosome 2"/>
</dbReference>
<evidence type="ECO:0000256" key="2">
    <source>
        <dbReference type="PROSITE-ProRule" id="PRU00059"/>
    </source>
</evidence>
<organism evidence="6 7">
    <name type="scientific">Psylliodes chrysocephalus</name>
    <dbReference type="NCBI Taxonomy" id="3402493"/>
    <lineage>
        <taxon>Eukaryota</taxon>
        <taxon>Metazoa</taxon>
        <taxon>Ecdysozoa</taxon>
        <taxon>Arthropoda</taxon>
        <taxon>Hexapoda</taxon>
        <taxon>Insecta</taxon>
        <taxon>Pterygota</taxon>
        <taxon>Neoptera</taxon>
        <taxon>Endopterygota</taxon>
        <taxon>Coleoptera</taxon>
        <taxon>Polyphaga</taxon>
        <taxon>Cucujiformia</taxon>
        <taxon>Chrysomeloidea</taxon>
        <taxon>Chrysomelidae</taxon>
        <taxon>Galerucinae</taxon>
        <taxon>Alticini</taxon>
        <taxon>Psylliodes</taxon>
    </lineage>
</organism>
<dbReference type="CDD" id="cd00041">
    <property type="entry name" value="CUB"/>
    <property type="match status" value="1"/>
</dbReference>
<dbReference type="Pfam" id="PF00431">
    <property type="entry name" value="CUB"/>
    <property type="match status" value="1"/>
</dbReference>
<dbReference type="SUPFAM" id="SSF49854">
    <property type="entry name" value="Spermadhesin, CUB domain"/>
    <property type="match status" value="1"/>
</dbReference>
<evidence type="ECO:0000259" key="5">
    <source>
        <dbReference type="PROSITE" id="PS01180"/>
    </source>
</evidence>
<feature type="domain" description="CUB" evidence="5">
    <location>
        <begin position="139"/>
        <end position="257"/>
    </location>
</feature>
<keyword evidence="3" id="KW-0472">Membrane</keyword>
<dbReference type="PANTHER" id="PTHR46908:SF8">
    <property type="entry name" value="C-TYPE LECTIN DOMAIN-CONTAINING PROTEIN"/>
    <property type="match status" value="1"/>
</dbReference>
<keyword evidence="4" id="KW-0732">Signal</keyword>
<dbReference type="InterPro" id="IPR035914">
    <property type="entry name" value="Sperma_CUB_dom_sf"/>
</dbReference>
<dbReference type="InterPro" id="IPR000859">
    <property type="entry name" value="CUB_dom"/>
</dbReference>
<evidence type="ECO:0000313" key="7">
    <source>
        <dbReference type="Proteomes" id="UP001153636"/>
    </source>
</evidence>
<keyword evidence="1" id="KW-1015">Disulfide bond</keyword>
<evidence type="ECO:0000256" key="3">
    <source>
        <dbReference type="SAM" id="Phobius"/>
    </source>
</evidence>
<dbReference type="InterPro" id="IPR052129">
    <property type="entry name" value="Spermadhesin-Link_domain"/>
</dbReference>
<gene>
    <name evidence="6" type="ORF">PSYICH_LOCUS6420</name>
</gene>
<protein>
    <recommendedName>
        <fullName evidence="5">CUB domain-containing protein</fullName>
    </recommendedName>
</protein>
<keyword evidence="3" id="KW-1133">Transmembrane helix</keyword>